<feature type="disulfide bond" evidence="9">
    <location>
        <begin position="323"/>
        <end position="351"/>
    </location>
</feature>
<gene>
    <name evidence="13" type="ORF">F7O44_16490</name>
</gene>
<evidence type="ECO:0000259" key="12">
    <source>
        <dbReference type="Pfam" id="PF02983"/>
    </source>
</evidence>
<feature type="disulfide bond" evidence="9">
    <location>
        <begin position="204"/>
        <end position="221"/>
    </location>
</feature>
<keyword evidence="14" id="KW-1185">Reference proteome</keyword>
<dbReference type="InterPro" id="IPR001316">
    <property type="entry name" value="Pept_S1A_streptogrisin"/>
</dbReference>
<evidence type="ECO:0000313" key="14">
    <source>
        <dbReference type="Proteomes" id="UP000460435"/>
    </source>
</evidence>
<dbReference type="InterPro" id="IPR001254">
    <property type="entry name" value="Trypsin_dom"/>
</dbReference>
<dbReference type="PROSITE" id="PS00134">
    <property type="entry name" value="TRYPSIN_HIS"/>
    <property type="match status" value="1"/>
</dbReference>
<evidence type="ECO:0000256" key="9">
    <source>
        <dbReference type="PIRSR" id="PIRSR001134-2"/>
    </source>
</evidence>
<evidence type="ECO:0000256" key="7">
    <source>
        <dbReference type="ARBA" id="ARBA00023157"/>
    </source>
</evidence>
<dbReference type="PIRSF" id="PIRSF001134">
    <property type="entry name" value="Streptogrisin"/>
    <property type="match status" value="1"/>
</dbReference>
<sequence length="378" mass="39114">MKRLAAVPLPAALAIALATPLSAVASDDVDVADLATPEMLAAAERDLDLSTQEAIELFASDLDAIETHEELTETLGDALGGSWIDESGDLVVAITDRSKAAEVRASGAKAKLVEHSEQDLGEVVADLDESNVPDASDIHGWFVDVESNSVVVEAAPGAGPLAREWLAEVGVDTDTVQIKTSRTAPEPLYDVIGGYPYNVPGSGCSVGFAVQPRGFVTAGHCGRVGTRTTGHNGAAQGVFERSVFPGSDAAYVSVNQNWTPRALVSRYDGTFAAVNGSQVAPIGATTCRSGRTSGYRCGQIQAYNQTVNYAQGPVRGLTRTNACAAPGDSGGSFIAAGINAQGVTSGGSGFCGSGQPPQTFFQPVNPMLSSWNLRLVTQ</sequence>
<dbReference type="GO" id="GO:0005576">
    <property type="term" value="C:extracellular region"/>
    <property type="evidence" value="ECO:0007669"/>
    <property type="project" value="InterPro"/>
</dbReference>
<feature type="active site" description="Charge relay system" evidence="8">
    <location>
        <position position="220"/>
    </location>
</feature>
<evidence type="ECO:0000256" key="8">
    <source>
        <dbReference type="PIRSR" id="PIRSR001134-1"/>
    </source>
</evidence>
<keyword evidence="2 13" id="KW-0645">Protease</keyword>
<evidence type="ECO:0000259" key="11">
    <source>
        <dbReference type="Pfam" id="PF00089"/>
    </source>
</evidence>
<dbReference type="InterPro" id="IPR033116">
    <property type="entry name" value="TRYPSIN_SER"/>
</dbReference>
<feature type="chain" id="PRO_5029653783" evidence="10">
    <location>
        <begin position="26"/>
        <end position="378"/>
    </location>
</feature>
<dbReference type="Gene3D" id="2.40.10.10">
    <property type="entry name" value="Trypsin-like serine proteases"/>
    <property type="match status" value="2"/>
</dbReference>
<dbReference type="Pfam" id="PF00089">
    <property type="entry name" value="Trypsin"/>
    <property type="match status" value="1"/>
</dbReference>
<keyword evidence="3 10" id="KW-0732">Signal</keyword>
<dbReference type="EMBL" id="WLZY01000005">
    <property type="protein sequence ID" value="NDL58668.1"/>
    <property type="molecule type" value="Genomic_DNA"/>
</dbReference>
<evidence type="ECO:0000256" key="1">
    <source>
        <dbReference type="ARBA" id="ARBA00007664"/>
    </source>
</evidence>
<feature type="active site" description="Charge relay system" evidence="8">
    <location>
        <position position="329"/>
    </location>
</feature>
<dbReference type="CDD" id="cd21112">
    <property type="entry name" value="alphaLP-like"/>
    <property type="match status" value="1"/>
</dbReference>
<feature type="domain" description="Peptidase S1A alpha-lytic prodomain" evidence="12">
    <location>
        <begin position="115"/>
        <end position="172"/>
    </location>
</feature>
<feature type="signal peptide" evidence="10">
    <location>
        <begin position="1"/>
        <end position="25"/>
    </location>
</feature>
<dbReference type="InterPro" id="IPR004236">
    <property type="entry name" value="Pept_S1_alpha_lytic"/>
</dbReference>
<feature type="domain" description="Peptidase S1" evidence="11">
    <location>
        <begin position="206"/>
        <end position="366"/>
    </location>
</feature>
<dbReference type="PROSITE" id="PS00135">
    <property type="entry name" value="TRYPSIN_SER"/>
    <property type="match status" value="1"/>
</dbReference>
<dbReference type="InterPro" id="IPR009003">
    <property type="entry name" value="Peptidase_S1_PA"/>
</dbReference>
<evidence type="ECO:0000256" key="5">
    <source>
        <dbReference type="ARBA" id="ARBA00022825"/>
    </source>
</evidence>
<comment type="caution">
    <text evidence="13">The sequence shown here is derived from an EMBL/GenBank/DDBJ whole genome shotgun (WGS) entry which is preliminary data.</text>
</comment>
<evidence type="ECO:0000256" key="2">
    <source>
        <dbReference type="ARBA" id="ARBA00022670"/>
    </source>
</evidence>
<keyword evidence="7 9" id="KW-1015">Disulfide bond</keyword>
<dbReference type="Proteomes" id="UP000460435">
    <property type="component" value="Unassembled WGS sequence"/>
</dbReference>
<name>A0A7K3M8C9_9ACTN</name>
<protein>
    <submittedName>
        <fullName evidence="13">Trypsin-like serine protease</fullName>
    </submittedName>
</protein>
<dbReference type="PRINTS" id="PR00861">
    <property type="entry name" value="ALYTICPTASE"/>
</dbReference>
<dbReference type="GO" id="GO:0006508">
    <property type="term" value="P:proteolysis"/>
    <property type="evidence" value="ECO:0007669"/>
    <property type="project" value="UniProtKB-KW"/>
</dbReference>
<dbReference type="InterPro" id="IPR035070">
    <property type="entry name" value="Streptogrisin_prodomain"/>
</dbReference>
<dbReference type="SUPFAM" id="SSF50494">
    <property type="entry name" value="Trypsin-like serine proteases"/>
    <property type="match status" value="1"/>
</dbReference>
<reference evidence="13 14" key="1">
    <citation type="submission" date="2019-11" db="EMBL/GenBank/DDBJ databases">
        <authorList>
            <person name="Li X.-J."/>
            <person name="Feng X.-M."/>
        </authorList>
    </citation>
    <scope>NUCLEOTIDE SEQUENCE [LARGE SCALE GENOMIC DNA]</scope>
    <source>
        <strain evidence="13 14">XMNu-373</strain>
    </source>
</reference>
<comment type="similarity">
    <text evidence="1">Belongs to the peptidase S1 family.</text>
</comment>
<evidence type="ECO:0000313" key="13">
    <source>
        <dbReference type="EMBL" id="NDL58668.1"/>
    </source>
</evidence>
<evidence type="ECO:0000256" key="4">
    <source>
        <dbReference type="ARBA" id="ARBA00022801"/>
    </source>
</evidence>
<organism evidence="13 14">
    <name type="scientific">Phytoactinopolyspora mesophila</name>
    <dbReference type="NCBI Taxonomy" id="2650750"/>
    <lineage>
        <taxon>Bacteria</taxon>
        <taxon>Bacillati</taxon>
        <taxon>Actinomycetota</taxon>
        <taxon>Actinomycetes</taxon>
        <taxon>Jiangellales</taxon>
        <taxon>Jiangellaceae</taxon>
        <taxon>Phytoactinopolyspora</taxon>
    </lineage>
</organism>
<keyword evidence="4" id="KW-0378">Hydrolase</keyword>
<dbReference type="InterPro" id="IPR018114">
    <property type="entry name" value="TRYPSIN_HIS"/>
</dbReference>
<feature type="disulfide bond" evidence="9">
    <location>
        <begin position="287"/>
        <end position="297"/>
    </location>
</feature>
<evidence type="ECO:0000256" key="10">
    <source>
        <dbReference type="SAM" id="SignalP"/>
    </source>
</evidence>
<feature type="active site" description="Charge relay system" evidence="8">
    <location>
        <position position="248"/>
    </location>
</feature>
<evidence type="ECO:0000256" key="3">
    <source>
        <dbReference type="ARBA" id="ARBA00022729"/>
    </source>
</evidence>
<evidence type="ECO:0000256" key="6">
    <source>
        <dbReference type="ARBA" id="ARBA00023145"/>
    </source>
</evidence>
<accession>A0A7K3M8C9</accession>
<keyword evidence="5" id="KW-0720">Serine protease</keyword>
<dbReference type="Gene3D" id="3.30.300.50">
    <property type="match status" value="2"/>
</dbReference>
<dbReference type="GO" id="GO:0004252">
    <property type="term" value="F:serine-type endopeptidase activity"/>
    <property type="evidence" value="ECO:0007669"/>
    <property type="project" value="InterPro"/>
</dbReference>
<keyword evidence="6" id="KW-0865">Zymogen</keyword>
<dbReference type="AlphaFoldDB" id="A0A7K3M8C9"/>
<proteinExistence type="inferred from homology"/>
<dbReference type="Pfam" id="PF02983">
    <property type="entry name" value="Pro_Al_protease"/>
    <property type="match status" value="1"/>
</dbReference>
<dbReference type="InterPro" id="IPR043504">
    <property type="entry name" value="Peptidase_S1_PA_chymotrypsin"/>
</dbReference>